<keyword evidence="7" id="KW-1185">Reference proteome</keyword>
<keyword evidence="2" id="KW-0408">Iron</keyword>
<evidence type="ECO:0000256" key="1">
    <source>
        <dbReference type="ARBA" id="ARBA00023002"/>
    </source>
</evidence>
<dbReference type="RefSeq" id="WP_151667425.1">
    <property type="nucleotide sequence ID" value="NZ_WBVO01000006.1"/>
</dbReference>
<dbReference type="Gene3D" id="3.90.1580.10">
    <property type="entry name" value="paralog of FGE (formylglycine-generating enzyme)"/>
    <property type="match status" value="2"/>
</dbReference>
<dbReference type="SUPFAM" id="SSF56436">
    <property type="entry name" value="C-type lectin-like"/>
    <property type="match status" value="1"/>
</dbReference>
<organism evidence="6 7">
    <name type="scientific">Phaeocystidibacter luteus</name>
    <dbReference type="NCBI Taxonomy" id="911197"/>
    <lineage>
        <taxon>Bacteria</taxon>
        <taxon>Pseudomonadati</taxon>
        <taxon>Bacteroidota</taxon>
        <taxon>Flavobacteriia</taxon>
        <taxon>Flavobacteriales</taxon>
        <taxon>Phaeocystidibacteraceae</taxon>
        <taxon>Phaeocystidibacter</taxon>
    </lineage>
</organism>
<dbReference type="PANTHER" id="PTHR23150:SF36">
    <property type="entry name" value="HERCYNINE OXYGENASE"/>
    <property type="match status" value="1"/>
</dbReference>
<evidence type="ECO:0000256" key="2">
    <source>
        <dbReference type="ARBA" id="ARBA00023004"/>
    </source>
</evidence>
<gene>
    <name evidence="6" type="ORF">F8C67_08570</name>
</gene>
<protein>
    <submittedName>
        <fullName evidence="6">Ergothioneine biosynthesis protein EgtB</fullName>
    </submittedName>
</protein>
<evidence type="ECO:0000313" key="6">
    <source>
        <dbReference type="EMBL" id="KAB2809925.1"/>
    </source>
</evidence>
<keyword evidence="1" id="KW-0560">Oxidoreductase</keyword>
<accession>A0A6N6RFI8</accession>
<dbReference type="InterPro" id="IPR016187">
    <property type="entry name" value="CTDL_fold"/>
</dbReference>
<dbReference type="EMBL" id="WBVO01000006">
    <property type="protein sequence ID" value="KAB2809925.1"/>
    <property type="molecule type" value="Genomic_DNA"/>
</dbReference>
<dbReference type="Pfam" id="PF03781">
    <property type="entry name" value="FGE-sulfatase"/>
    <property type="match status" value="1"/>
</dbReference>
<dbReference type="Proteomes" id="UP000468650">
    <property type="component" value="Unassembled WGS sequence"/>
</dbReference>
<comment type="caution">
    <text evidence="6">The sequence shown here is derived from an EMBL/GenBank/DDBJ whole genome shotgun (WGS) entry which is preliminary data.</text>
</comment>
<dbReference type="PANTHER" id="PTHR23150">
    <property type="entry name" value="SULFATASE MODIFYING FACTOR 1, 2"/>
    <property type="match status" value="1"/>
</dbReference>
<evidence type="ECO:0000259" key="4">
    <source>
        <dbReference type="Pfam" id="PF03781"/>
    </source>
</evidence>
<dbReference type="OrthoDB" id="9768004at2"/>
<dbReference type="InterPro" id="IPR024775">
    <property type="entry name" value="DinB-like"/>
</dbReference>
<feature type="domain" description="Sulfatase-modifying factor enzyme-like" evidence="4">
    <location>
        <begin position="172"/>
        <end position="307"/>
    </location>
</feature>
<feature type="domain" description="DinB-like" evidence="5">
    <location>
        <begin position="10"/>
        <end position="137"/>
    </location>
</feature>
<sequence>MSKLERYLSVRELSEKICEPLATEDFGMQPYVYGSPPKWHLAHTSWFFETFILKENLPDYKIFDKRFPFFFNSYYQTMGERQQRDRRGWLTRPYVDEIMAYRAHVDYHMRELISNNPSEQIRSLIEIGLHHEQQHQELLLTDIKLGLSVQPFDPVYSKTPLIPDGKAIINEEREWIEIHAGMYPIGHDGEGFAFDNEYARHQVYLNRFKIASTPVTTGEFIEFIEAGGYSDFNFWHDEGWAWVQDEKVKLPMYWKVEDSGYTHFTLAGRKPILGNEVMQHLSFYEASAFAAWKGRRLPTEFEWEVASDNFSWGSVWEWTNSAYLAYPGYKKPPGAVGEYNGKFMVNQMVLRGSSIATSPNHARKTYRNFFHAPLRWQYSGLRLASDT</sequence>
<evidence type="ECO:0000313" key="7">
    <source>
        <dbReference type="Proteomes" id="UP000468650"/>
    </source>
</evidence>
<dbReference type="InterPro" id="IPR042095">
    <property type="entry name" value="SUMF_sf"/>
</dbReference>
<evidence type="ECO:0000256" key="3">
    <source>
        <dbReference type="ARBA" id="ARBA00037882"/>
    </source>
</evidence>
<dbReference type="InterPro" id="IPR017806">
    <property type="entry name" value="EgtB"/>
</dbReference>
<reference evidence="6 7" key="1">
    <citation type="submission" date="2019-09" db="EMBL/GenBank/DDBJ databases">
        <title>Genomes of family Cryomorphaceae.</title>
        <authorList>
            <person name="Bowman J.P."/>
        </authorList>
    </citation>
    <scope>NUCLEOTIDE SEQUENCE [LARGE SCALE GENOMIC DNA]</scope>
    <source>
        <strain evidence="6 7">LMG 25704</strain>
    </source>
</reference>
<name>A0A6N6RFI8_9FLAO</name>
<dbReference type="AlphaFoldDB" id="A0A6N6RFI8"/>
<dbReference type="InterPro" id="IPR051043">
    <property type="entry name" value="Sulfatase_Mod_Factor_Kinase"/>
</dbReference>
<dbReference type="NCBIfam" id="TIGR03440">
    <property type="entry name" value="egtB_TIGR03440"/>
    <property type="match status" value="1"/>
</dbReference>
<evidence type="ECO:0000259" key="5">
    <source>
        <dbReference type="Pfam" id="PF12867"/>
    </source>
</evidence>
<dbReference type="GO" id="GO:0052699">
    <property type="term" value="P:ergothioneine biosynthetic process"/>
    <property type="evidence" value="ECO:0007669"/>
    <property type="project" value="InterPro"/>
</dbReference>
<dbReference type="Pfam" id="PF12867">
    <property type="entry name" value="DinB_2"/>
    <property type="match status" value="1"/>
</dbReference>
<comment type="pathway">
    <text evidence="3">Amino-acid biosynthesis; ergothioneine biosynthesis.</text>
</comment>
<proteinExistence type="predicted"/>
<dbReference type="InterPro" id="IPR005532">
    <property type="entry name" value="SUMF_dom"/>
</dbReference>